<protein>
    <recommendedName>
        <fullName evidence="3">DNA primase/polymerase bifunctional N-terminal domain-containing protein</fullName>
    </recommendedName>
</protein>
<evidence type="ECO:0000313" key="2">
    <source>
        <dbReference type="Proteomes" id="UP001500886"/>
    </source>
</evidence>
<name>A0ABN3TJT8_9ACTN</name>
<evidence type="ECO:0000313" key="1">
    <source>
        <dbReference type="EMBL" id="GAA2709378.1"/>
    </source>
</evidence>
<accession>A0ABN3TJT8</accession>
<evidence type="ECO:0008006" key="3">
    <source>
        <dbReference type="Google" id="ProtNLM"/>
    </source>
</evidence>
<gene>
    <name evidence="1" type="ORF">GCM10010315_07340</name>
</gene>
<comment type="caution">
    <text evidence="1">The sequence shown here is derived from an EMBL/GenBank/DDBJ whole genome shotgun (WGS) entry which is preliminary data.</text>
</comment>
<reference evidence="1 2" key="1">
    <citation type="journal article" date="2019" name="Int. J. Syst. Evol. Microbiol.">
        <title>The Global Catalogue of Microorganisms (GCM) 10K type strain sequencing project: providing services to taxonomists for standard genome sequencing and annotation.</title>
        <authorList>
            <consortium name="The Broad Institute Genomics Platform"/>
            <consortium name="The Broad Institute Genome Sequencing Center for Infectious Disease"/>
            <person name="Wu L."/>
            <person name="Ma J."/>
        </authorList>
    </citation>
    <scope>NUCLEOTIDE SEQUENCE [LARGE SCALE GENOMIC DNA]</scope>
    <source>
        <strain evidence="1 2">JCM 4542</strain>
    </source>
</reference>
<proteinExistence type="predicted"/>
<keyword evidence="2" id="KW-1185">Reference proteome</keyword>
<dbReference type="Proteomes" id="UP001500886">
    <property type="component" value="Unassembled WGS sequence"/>
</dbReference>
<sequence>MRSQIVAGVTEEIPPTGAVPAYRPDWVPVRGHHLWRCGVHFDVVRMPGPYGRAVAARLRELVAPGDAGAVVYEEKGGGWTYFLLPPNSADDYTWPADVERLSGPRTIAYVGVPALPGAGNTWPLSWCSPPTRVAPFVEPEVLLDVLLDGRLSPPAPPAGTGAGRRSRRP</sequence>
<organism evidence="1 2">
    <name type="scientific">Streptomyces luteosporeus</name>
    <dbReference type="NCBI Taxonomy" id="173856"/>
    <lineage>
        <taxon>Bacteria</taxon>
        <taxon>Bacillati</taxon>
        <taxon>Actinomycetota</taxon>
        <taxon>Actinomycetes</taxon>
        <taxon>Kitasatosporales</taxon>
        <taxon>Streptomycetaceae</taxon>
        <taxon>Streptomyces</taxon>
    </lineage>
</organism>
<dbReference type="EMBL" id="BAAASL010000002">
    <property type="protein sequence ID" value="GAA2709378.1"/>
    <property type="molecule type" value="Genomic_DNA"/>
</dbReference>